<dbReference type="GO" id="GO:0000287">
    <property type="term" value="F:magnesium ion binding"/>
    <property type="evidence" value="ECO:0007669"/>
    <property type="project" value="TreeGrafter"/>
</dbReference>
<keyword evidence="1" id="KW-0378">Hydrolase</keyword>
<dbReference type="eggNOG" id="COG0561">
    <property type="taxonomic scope" value="Bacteria"/>
</dbReference>
<proteinExistence type="predicted"/>
<dbReference type="PATRIC" id="fig|1002367.3.peg.2304"/>
<dbReference type="NCBIfam" id="TIGR01484">
    <property type="entry name" value="HAD-SF-IIB"/>
    <property type="match status" value="1"/>
</dbReference>
<dbReference type="EMBL" id="AFZZ01000251">
    <property type="protein sequence ID" value="EHJ35930.1"/>
    <property type="molecule type" value="Genomic_DNA"/>
</dbReference>
<dbReference type="PROSITE" id="PS01229">
    <property type="entry name" value="COF_2"/>
    <property type="match status" value="1"/>
</dbReference>
<dbReference type="InterPro" id="IPR023214">
    <property type="entry name" value="HAD_sf"/>
</dbReference>
<dbReference type="GO" id="GO:0016791">
    <property type="term" value="F:phosphatase activity"/>
    <property type="evidence" value="ECO:0007669"/>
    <property type="project" value="UniProtKB-ARBA"/>
</dbReference>
<comment type="caution">
    <text evidence="1">The sequence shown here is derived from an EMBL/GenBank/DDBJ whole genome shotgun (WGS) entry which is preliminary data.</text>
</comment>
<sequence length="308" mass="33820">MALNVQLGCKNKQANFVLRLICSNFAAKIKGMSTNNKIVYRAIALDLDGTLTNNKKEVTPATRKALLTAQENGANIILASGRPTFGIEPVAESLELATRGGYILSYNGGKIIDWRTKEEIYSQHLPNNMIPTLYNYAKEHGYALLGYVGKEIITESADDIYVAEESRINKMPIRKVDNLLADLEPNPTKLLMTAEPTVAMEAEKELLALVGDRMDVYRSAPFFVELVPKGIDKAQSLLRLLAKLNLTPQDMIAFGDGYNDLSMLHLAGMGVAMSNAAPEVRSEADYVTLSNEEDGVAVAINKLCYNND</sequence>
<dbReference type="Gene3D" id="3.40.50.1000">
    <property type="entry name" value="HAD superfamily/HAD-like"/>
    <property type="match status" value="1"/>
</dbReference>
<dbReference type="AlphaFoldDB" id="G6B1S7"/>
<dbReference type="PANTHER" id="PTHR10000">
    <property type="entry name" value="PHOSPHOSERINE PHOSPHATASE"/>
    <property type="match status" value="1"/>
</dbReference>
<dbReference type="HOGENOM" id="CLU_044146_0_1_10"/>
<gene>
    <name evidence="1" type="ORF">HMPREF0673_02855</name>
</gene>
<dbReference type="Pfam" id="PF08282">
    <property type="entry name" value="Hydrolase_3"/>
    <property type="match status" value="1"/>
</dbReference>
<dbReference type="Gene3D" id="3.30.1240.10">
    <property type="match status" value="1"/>
</dbReference>
<dbReference type="GO" id="GO:0005829">
    <property type="term" value="C:cytosol"/>
    <property type="evidence" value="ECO:0007669"/>
    <property type="project" value="TreeGrafter"/>
</dbReference>
<dbReference type="SFLD" id="SFLDG01144">
    <property type="entry name" value="C2.B.4:_PGP_Like"/>
    <property type="match status" value="1"/>
</dbReference>
<dbReference type="Proteomes" id="UP000004407">
    <property type="component" value="Unassembled WGS sequence"/>
</dbReference>
<reference evidence="1 2" key="1">
    <citation type="submission" date="2011-08" db="EMBL/GenBank/DDBJ databases">
        <authorList>
            <person name="Weinstock G."/>
            <person name="Sodergren E."/>
            <person name="Clifton S."/>
            <person name="Fulton L."/>
            <person name="Fulton B."/>
            <person name="Courtney L."/>
            <person name="Fronick C."/>
            <person name="Harrison M."/>
            <person name="Strong C."/>
            <person name="Farmer C."/>
            <person name="Delahaunty K."/>
            <person name="Markovic C."/>
            <person name="Hall O."/>
            <person name="Minx P."/>
            <person name="Tomlinson C."/>
            <person name="Mitreva M."/>
            <person name="Hou S."/>
            <person name="Chen J."/>
            <person name="Wollam A."/>
            <person name="Pepin K.H."/>
            <person name="Johnson M."/>
            <person name="Bhonagiri V."/>
            <person name="Zhang X."/>
            <person name="Suruliraj S."/>
            <person name="Warren W."/>
            <person name="Chinwalla A."/>
            <person name="Mardis E.R."/>
            <person name="Wilson R.K."/>
        </authorList>
    </citation>
    <scope>NUCLEOTIDE SEQUENCE [LARGE SCALE GENOMIC DNA]</scope>
    <source>
        <strain evidence="1 2">DSM 18206</strain>
    </source>
</reference>
<dbReference type="InterPro" id="IPR006379">
    <property type="entry name" value="HAD-SF_hydro_IIB"/>
</dbReference>
<organism evidence="1 2">
    <name type="scientific">Leyella stercorea DSM 18206</name>
    <dbReference type="NCBI Taxonomy" id="1002367"/>
    <lineage>
        <taxon>Bacteria</taxon>
        <taxon>Pseudomonadati</taxon>
        <taxon>Bacteroidota</taxon>
        <taxon>Bacteroidia</taxon>
        <taxon>Bacteroidales</taxon>
        <taxon>Prevotellaceae</taxon>
        <taxon>Leyella</taxon>
    </lineage>
</organism>
<dbReference type="InterPro" id="IPR000150">
    <property type="entry name" value="Cof"/>
</dbReference>
<dbReference type="InterPro" id="IPR036412">
    <property type="entry name" value="HAD-like_sf"/>
</dbReference>
<evidence type="ECO:0000313" key="1">
    <source>
        <dbReference type="EMBL" id="EHJ35930.1"/>
    </source>
</evidence>
<dbReference type="SUPFAM" id="SSF56784">
    <property type="entry name" value="HAD-like"/>
    <property type="match status" value="1"/>
</dbReference>
<dbReference type="CDD" id="cd07516">
    <property type="entry name" value="HAD_Pase"/>
    <property type="match status" value="1"/>
</dbReference>
<dbReference type="SFLD" id="SFLDS00003">
    <property type="entry name" value="Haloacid_Dehalogenase"/>
    <property type="match status" value="1"/>
</dbReference>
<accession>G6B1S7</accession>
<name>G6B1S7_9BACT</name>
<dbReference type="NCBIfam" id="TIGR00099">
    <property type="entry name" value="Cof-subfamily"/>
    <property type="match status" value="1"/>
</dbReference>
<dbReference type="SFLD" id="SFLDG01140">
    <property type="entry name" value="C2.B:_Phosphomannomutase_and_P"/>
    <property type="match status" value="1"/>
</dbReference>
<protein>
    <submittedName>
        <fullName evidence="1">Cof-like hydrolase</fullName>
    </submittedName>
</protein>
<dbReference type="PANTHER" id="PTHR10000:SF8">
    <property type="entry name" value="HAD SUPERFAMILY HYDROLASE-LIKE, TYPE 3"/>
    <property type="match status" value="1"/>
</dbReference>
<evidence type="ECO:0000313" key="2">
    <source>
        <dbReference type="Proteomes" id="UP000004407"/>
    </source>
</evidence>